<evidence type="ECO:0000313" key="3">
    <source>
        <dbReference type="EMBL" id="KAF2110020.1"/>
    </source>
</evidence>
<evidence type="ECO:0000259" key="2">
    <source>
        <dbReference type="Pfam" id="PF20938"/>
    </source>
</evidence>
<reference evidence="3" key="1">
    <citation type="journal article" date="2020" name="Stud. Mycol.">
        <title>101 Dothideomycetes genomes: a test case for predicting lifestyles and emergence of pathogens.</title>
        <authorList>
            <person name="Haridas S."/>
            <person name="Albert R."/>
            <person name="Binder M."/>
            <person name="Bloem J."/>
            <person name="Labutti K."/>
            <person name="Salamov A."/>
            <person name="Andreopoulos B."/>
            <person name="Baker S."/>
            <person name="Barry K."/>
            <person name="Bills G."/>
            <person name="Bluhm B."/>
            <person name="Cannon C."/>
            <person name="Castanera R."/>
            <person name="Culley D."/>
            <person name="Daum C."/>
            <person name="Ezra D."/>
            <person name="Gonzalez J."/>
            <person name="Henrissat B."/>
            <person name="Kuo A."/>
            <person name="Liang C."/>
            <person name="Lipzen A."/>
            <person name="Lutzoni F."/>
            <person name="Magnuson J."/>
            <person name="Mondo S."/>
            <person name="Nolan M."/>
            <person name="Ohm R."/>
            <person name="Pangilinan J."/>
            <person name="Park H.-J."/>
            <person name="Ramirez L."/>
            <person name="Alfaro M."/>
            <person name="Sun H."/>
            <person name="Tritt A."/>
            <person name="Yoshinaga Y."/>
            <person name="Zwiers L.-H."/>
            <person name="Turgeon B."/>
            <person name="Goodwin S."/>
            <person name="Spatafora J."/>
            <person name="Crous P."/>
            <person name="Grigoriev I."/>
        </authorList>
    </citation>
    <scope>NUCLEOTIDE SEQUENCE</scope>
    <source>
        <strain evidence="3">CBS 627.86</strain>
    </source>
</reference>
<feature type="domain" description="DUF2264" evidence="2">
    <location>
        <begin position="381"/>
        <end position="629"/>
    </location>
</feature>
<dbReference type="Pfam" id="PF10022">
    <property type="entry name" value="DUF2264"/>
    <property type="match status" value="1"/>
</dbReference>
<sequence length="641" mass="71202">MTAATANANRAFPLHPFSTNPLRSREDVVNAVASLLDPLAGGDSPGHSMVKVGSSGTRFDETAAQVEGYARPLWGLAPLLAGGSKYAGSDRFVQGLVAGTDPESDEFWGYMEDQDQRMVEACPIGYTLAIAHKDFWDPLTDKQKKNIEAWLGSMNDKDMPNTNWLWFRVFANLGLAKNGAIWSSERLKADIKQLNTFYRGDGWSNDGPEGYRQMDYYSGSFAIQYLQLLYAKLAAETDPTQAEEYKERARLYAQDFVHYFDPEGRAITFGRSLTYRWAMVAFWGSVAFADVELPAPLSWGAVRGIWLRNLRWWTTQKDIFQPNGMLSIGYSYPNTYLAENYNSPGSPYWCMLAFAPLALPESHPFWSSPEEPHPYAGQRIIRPLPHPRHITVQSGGHTFLLSSGQSCHYPLKATQAKYGKFAYSSAFAYSVPTGSYTLEQFVPESSLALSDDDGEIWKMRRAHNGDSEFENHDGVPVLVSSQKPWHDVDVLTYLIPPAEDSPNWHLRVHRVRTGRDVQTAEGAFAVYGCRESDGRNLTSLDESISEGGKADYNSAFAASRSGAVGIAELSLGKRDGSVLLADANSNLVEARSVLPTIQLDLKAGETKWLVTGVYALPSSVEGWKEKWKAGGIEKMATTKRR</sequence>
<gene>
    <name evidence="3" type="ORF">BDV96DRAFT_219336</name>
</gene>
<protein>
    <recommendedName>
        <fullName evidence="5">DUF2264 domain-containing protein</fullName>
    </recommendedName>
</protein>
<evidence type="ECO:0000313" key="4">
    <source>
        <dbReference type="Proteomes" id="UP000799770"/>
    </source>
</evidence>
<name>A0A6A5YSP8_9PLEO</name>
<dbReference type="PIRSF" id="PIRSF014753">
    <property type="entry name" value="UCP014753"/>
    <property type="match status" value="1"/>
</dbReference>
<organism evidence="3 4">
    <name type="scientific">Lophiotrema nucula</name>
    <dbReference type="NCBI Taxonomy" id="690887"/>
    <lineage>
        <taxon>Eukaryota</taxon>
        <taxon>Fungi</taxon>
        <taxon>Dikarya</taxon>
        <taxon>Ascomycota</taxon>
        <taxon>Pezizomycotina</taxon>
        <taxon>Dothideomycetes</taxon>
        <taxon>Pleosporomycetidae</taxon>
        <taxon>Pleosporales</taxon>
        <taxon>Lophiotremataceae</taxon>
        <taxon>Lophiotrema</taxon>
    </lineage>
</organism>
<dbReference type="InterPro" id="IPR016624">
    <property type="entry name" value="UCP014753"/>
</dbReference>
<dbReference type="InterPro" id="IPR049237">
    <property type="entry name" value="DUF2264_C"/>
</dbReference>
<dbReference type="InterPro" id="IPR049349">
    <property type="entry name" value="DUF2264_N"/>
</dbReference>
<dbReference type="PANTHER" id="PTHR35339:SF4">
    <property type="entry name" value="LINALOOL DEHYDRATASE_ISOMERASE DOMAIN-CONTAINING PROTEIN"/>
    <property type="match status" value="1"/>
</dbReference>
<dbReference type="OrthoDB" id="5150166at2759"/>
<accession>A0A6A5YSP8</accession>
<feature type="domain" description="DUF2264" evidence="1">
    <location>
        <begin position="24"/>
        <end position="373"/>
    </location>
</feature>
<proteinExistence type="predicted"/>
<dbReference type="Pfam" id="PF20938">
    <property type="entry name" value="DUF2264_C"/>
    <property type="match status" value="1"/>
</dbReference>
<keyword evidence="4" id="KW-1185">Reference proteome</keyword>
<dbReference type="PANTHER" id="PTHR35339">
    <property type="entry name" value="LINALOOL DEHYDRATASE_ISOMERASE DOMAIN-CONTAINING PROTEIN"/>
    <property type="match status" value="1"/>
</dbReference>
<dbReference type="EMBL" id="ML977339">
    <property type="protein sequence ID" value="KAF2110020.1"/>
    <property type="molecule type" value="Genomic_DNA"/>
</dbReference>
<dbReference type="Proteomes" id="UP000799770">
    <property type="component" value="Unassembled WGS sequence"/>
</dbReference>
<evidence type="ECO:0000259" key="1">
    <source>
        <dbReference type="Pfam" id="PF10022"/>
    </source>
</evidence>
<dbReference type="AlphaFoldDB" id="A0A6A5YSP8"/>
<evidence type="ECO:0008006" key="5">
    <source>
        <dbReference type="Google" id="ProtNLM"/>
    </source>
</evidence>